<feature type="compositionally biased region" description="Polar residues" evidence="1">
    <location>
        <begin position="27"/>
        <end position="37"/>
    </location>
</feature>
<gene>
    <name evidence="2" type="ORF">RUM43_011408</name>
</gene>
<dbReference type="AlphaFoldDB" id="A0AAN8P8Z2"/>
<evidence type="ECO:0000256" key="1">
    <source>
        <dbReference type="SAM" id="MobiDB-lite"/>
    </source>
</evidence>
<protein>
    <submittedName>
        <fullName evidence="2">Uncharacterized protein</fullName>
    </submittedName>
</protein>
<feature type="compositionally biased region" description="Basic and acidic residues" evidence="1">
    <location>
        <begin position="1"/>
        <end position="26"/>
    </location>
</feature>
<feature type="region of interest" description="Disordered" evidence="1">
    <location>
        <begin position="1"/>
        <end position="39"/>
    </location>
</feature>
<organism evidence="2 3">
    <name type="scientific">Polyplax serrata</name>
    <name type="common">Common mouse louse</name>
    <dbReference type="NCBI Taxonomy" id="468196"/>
    <lineage>
        <taxon>Eukaryota</taxon>
        <taxon>Metazoa</taxon>
        <taxon>Ecdysozoa</taxon>
        <taxon>Arthropoda</taxon>
        <taxon>Hexapoda</taxon>
        <taxon>Insecta</taxon>
        <taxon>Pterygota</taxon>
        <taxon>Neoptera</taxon>
        <taxon>Paraneoptera</taxon>
        <taxon>Psocodea</taxon>
        <taxon>Troctomorpha</taxon>
        <taxon>Phthiraptera</taxon>
        <taxon>Anoplura</taxon>
        <taxon>Polyplacidae</taxon>
        <taxon>Polyplax</taxon>
    </lineage>
</organism>
<evidence type="ECO:0000313" key="3">
    <source>
        <dbReference type="Proteomes" id="UP001372834"/>
    </source>
</evidence>
<proteinExistence type="predicted"/>
<comment type="caution">
    <text evidence="2">The sequence shown here is derived from an EMBL/GenBank/DDBJ whole genome shotgun (WGS) entry which is preliminary data.</text>
</comment>
<dbReference type="Proteomes" id="UP001372834">
    <property type="component" value="Unassembled WGS sequence"/>
</dbReference>
<accession>A0AAN8P8Z2</accession>
<reference evidence="2 3" key="1">
    <citation type="submission" date="2023-10" db="EMBL/GenBank/DDBJ databases">
        <title>Genomes of two closely related lineages of the louse Polyplax serrata with different host specificities.</title>
        <authorList>
            <person name="Martinu J."/>
            <person name="Tarabai H."/>
            <person name="Stefka J."/>
            <person name="Hypsa V."/>
        </authorList>
    </citation>
    <scope>NUCLEOTIDE SEQUENCE [LARGE SCALE GENOMIC DNA]</scope>
    <source>
        <strain evidence="2">HR10_N</strain>
    </source>
</reference>
<dbReference type="EMBL" id="JAWJWE010000039">
    <property type="protein sequence ID" value="KAK6621102.1"/>
    <property type="molecule type" value="Genomic_DNA"/>
</dbReference>
<name>A0AAN8P8Z2_POLSC</name>
<sequence length="60" mass="6964">RDRLEEFEGNTKTRSRTLEVPEKKTSGESSTKRQYGRTTRYLVLVPHTAEPTNRNVSQNI</sequence>
<feature type="non-terminal residue" evidence="2">
    <location>
        <position position="1"/>
    </location>
</feature>
<evidence type="ECO:0000313" key="2">
    <source>
        <dbReference type="EMBL" id="KAK6621102.1"/>
    </source>
</evidence>